<sequence length="90" mass="10152">MKSGSYKDQHGKVTGETQGLFFKKVSVKLDKSGKEEILEGDLLHENLEAYEVDATIKNVEKHFNEVLPKLPEPMGGQMKKEIPTHPIRFG</sequence>
<proteinExistence type="predicted"/>
<dbReference type="AlphaFoldDB" id="A0A856MA92"/>
<protein>
    <submittedName>
        <fullName evidence="2">Uncharacterized protein</fullName>
    </submittedName>
</protein>
<organism evidence="2 3">
    <name type="scientific">Brasilonema sennae CENA114</name>
    <dbReference type="NCBI Taxonomy" id="415709"/>
    <lineage>
        <taxon>Bacteria</taxon>
        <taxon>Bacillati</taxon>
        <taxon>Cyanobacteriota</taxon>
        <taxon>Cyanophyceae</taxon>
        <taxon>Nostocales</taxon>
        <taxon>Scytonemataceae</taxon>
        <taxon>Brasilonema</taxon>
        <taxon>Bromeliae group (in: Brasilonema)</taxon>
    </lineage>
</organism>
<evidence type="ECO:0000313" key="3">
    <source>
        <dbReference type="Proteomes" id="UP000503129"/>
    </source>
</evidence>
<evidence type="ECO:0000313" key="2">
    <source>
        <dbReference type="EMBL" id="QDL06671.1"/>
    </source>
</evidence>
<feature type="region of interest" description="Disordered" evidence="1">
    <location>
        <begin position="68"/>
        <end position="90"/>
    </location>
</feature>
<dbReference type="Proteomes" id="UP000503129">
    <property type="component" value="Chromosome"/>
</dbReference>
<keyword evidence="3" id="KW-1185">Reference proteome</keyword>
<reference evidence="2 3" key="1">
    <citation type="submission" date="2018-06" db="EMBL/GenBank/DDBJ databases">
        <title>Comparative genomics of Brasilonema spp. strains.</title>
        <authorList>
            <person name="Alvarenga D.O."/>
            <person name="Fiore M.F."/>
            <person name="Varani A.M."/>
        </authorList>
    </citation>
    <scope>NUCLEOTIDE SEQUENCE [LARGE SCALE GENOMIC DNA]</scope>
    <source>
        <strain evidence="2 3">CENA114</strain>
    </source>
</reference>
<dbReference type="EMBL" id="CP030118">
    <property type="protein sequence ID" value="QDL06671.1"/>
    <property type="molecule type" value="Genomic_DNA"/>
</dbReference>
<dbReference type="KEGG" id="bsen:DP114_00975"/>
<accession>A0A856MA92</accession>
<gene>
    <name evidence="2" type="ORF">DP114_00975</name>
</gene>
<name>A0A856MA92_9CYAN</name>
<evidence type="ECO:0000256" key="1">
    <source>
        <dbReference type="SAM" id="MobiDB-lite"/>
    </source>
</evidence>